<evidence type="ECO:0000256" key="1">
    <source>
        <dbReference type="SAM" id="Coils"/>
    </source>
</evidence>
<proteinExistence type="predicted"/>
<reference evidence="2 3" key="1">
    <citation type="submission" date="2014-03" db="EMBL/GenBank/DDBJ databases">
        <title>Genomics of Bifidobacteria.</title>
        <authorList>
            <person name="Ventura M."/>
            <person name="Milani C."/>
            <person name="Lugli G.A."/>
        </authorList>
    </citation>
    <scope>NUCLEOTIDE SEQUENCE [LARGE SCALE GENOMIC DNA]</scope>
    <source>
        <strain evidence="2 3">DSM 23968</strain>
    </source>
</reference>
<keyword evidence="3" id="KW-1185">Reference proteome</keyword>
<feature type="coiled-coil region" evidence="1">
    <location>
        <begin position="107"/>
        <end position="155"/>
    </location>
</feature>
<gene>
    <name evidence="2" type="ORF">BSTEL_1060</name>
</gene>
<dbReference type="STRING" id="762211.BSTEL_1060"/>
<comment type="caution">
    <text evidence="2">The sequence shown here is derived from an EMBL/GenBank/DDBJ whole genome shotgun (WGS) entry which is preliminary data.</text>
</comment>
<accession>A0A087DWV9</accession>
<sequence>MSRESDIQRRIDSLAERRAGLRDSISQYTNQVSTLTSQLDAKDQAIRAAEEFKTNSLQPLAKANEDFDKSLNSTGGMLSQALGGESSVVEALRKLNSQGSERIGNAISACERLIERLRRERGNLSSQLTSANNNLSTARSNVQSVQNTINDLYREMRN</sequence>
<dbReference type="eggNOG" id="ENOG5030K0M">
    <property type="taxonomic scope" value="Bacteria"/>
</dbReference>
<keyword evidence="1" id="KW-0175">Coiled coil</keyword>
<dbReference type="EMBL" id="JGZP01000005">
    <property type="protein sequence ID" value="KFJ00010.1"/>
    <property type="molecule type" value="Genomic_DNA"/>
</dbReference>
<name>A0A087DWV9_9BIFI</name>
<dbReference type="RefSeq" id="WP_034526613.1">
    <property type="nucleotide sequence ID" value="NZ_JGZP01000005.1"/>
</dbReference>
<evidence type="ECO:0000313" key="2">
    <source>
        <dbReference type="EMBL" id="KFJ00010.1"/>
    </source>
</evidence>
<protein>
    <submittedName>
        <fullName evidence="2">Uncharacterized protein</fullName>
    </submittedName>
</protein>
<dbReference type="Proteomes" id="UP000029004">
    <property type="component" value="Unassembled WGS sequence"/>
</dbReference>
<dbReference type="AlphaFoldDB" id="A0A087DWV9"/>
<evidence type="ECO:0000313" key="3">
    <source>
        <dbReference type="Proteomes" id="UP000029004"/>
    </source>
</evidence>
<organism evidence="2 3">
    <name type="scientific">Bifidobacterium stellenboschense</name>
    <dbReference type="NCBI Taxonomy" id="762211"/>
    <lineage>
        <taxon>Bacteria</taxon>
        <taxon>Bacillati</taxon>
        <taxon>Actinomycetota</taxon>
        <taxon>Actinomycetes</taxon>
        <taxon>Bifidobacteriales</taxon>
        <taxon>Bifidobacteriaceae</taxon>
        <taxon>Bifidobacterium</taxon>
    </lineage>
</organism>